<dbReference type="PROSITE" id="PS50102">
    <property type="entry name" value="RRM"/>
    <property type="match status" value="1"/>
</dbReference>
<evidence type="ECO:0000313" key="4">
    <source>
        <dbReference type="Proteomes" id="UP000694251"/>
    </source>
</evidence>
<dbReference type="EMBL" id="JAEFBJ010000011">
    <property type="protein sequence ID" value="KAG7554078.1"/>
    <property type="molecule type" value="Genomic_DNA"/>
</dbReference>
<evidence type="ECO:0000259" key="2">
    <source>
        <dbReference type="PROSITE" id="PS50102"/>
    </source>
</evidence>
<keyword evidence="4" id="KW-1185">Reference proteome</keyword>
<accession>A0A8T1Z7F2</accession>
<dbReference type="Proteomes" id="UP000694251">
    <property type="component" value="Chromosome 11"/>
</dbReference>
<organism evidence="3 4">
    <name type="scientific">Arabidopsis suecica</name>
    <name type="common">Swedish thale-cress</name>
    <name type="synonym">Cardaminopsis suecica</name>
    <dbReference type="NCBI Taxonomy" id="45249"/>
    <lineage>
        <taxon>Eukaryota</taxon>
        <taxon>Viridiplantae</taxon>
        <taxon>Streptophyta</taxon>
        <taxon>Embryophyta</taxon>
        <taxon>Tracheophyta</taxon>
        <taxon>Spermatophyta</taxon>
        <taxon>Magnoliopsida</taxon>
        <taxon>eudicotyledons</taxon>
        <taxon>Gunneridae</taxon>
        <taxon>Pentapetalae</taxon>
        <taxon>rosids</taxon>
        <taxon>malvids</taxon>
        <taxon>Brassicales</taxon>
        <taxon>Brassicaceae</taxon>
        <taxon>Camelineae</taxon>
        <taxon>Arabidopsis</taxon>
    </lineage>
</organism>
<comment type="caution">
    <text evidence="3">The sequence shown here is derived from an EMBL/GenBank/DDBJ whole genome shotgun (WGS) entry which is preliminary data.</text>
</comment>
<dbReference type="OrthoDB" id="1085271at2759"/>
<dbReference type="AlphaFoldDB" id="A0A8T1Z7F2"/>
<proteinExistence type="predicted"/>
<name>A0A8T1Z7F2_ARASU</name>
<sequence>MGKSIDKGLKLKGSDVAIPKSCNVGRIRVMGYDTGLHRKDVVRALRKHFSSCGEITDVYISKNYHYHTLWKGGHIYFLGEGAVDKALQLNGSDVGGWNVTVEAHPFPTYANDYAILKVEGYDTSLRENEIKTHLTQLFSPYGKIEGVFSGNGSATVSVRGEDVAVKAPQLNGSDIGGRKLTVLLLNGGISTVHERRKYGHHCSHRHLGT</sequence>
<feature type="domain" description="RRM" evidence="2">
    <location>
        <begin position="114"/>
        <end position="187"/>
    </location>
</feature>
<dbReference type="GO" id="GO:0003723">
    <property type="term" value="F:RNA binding"/>
    <property type="evidence" value="ECO:0007669"/>
    <property type="project" value="UniProtKB-UniRule"/>
</dbReference>
<keyword evidence="1" id="KW-0694">RNA-binding</keyword>
<reference evidence="3 4" key="1">
    <citation type="submission" date="2020-12" db="EMBL/GenBank/DDBJ databases">
        <title>Concerted genomic and epigenomic changes stabilize Arabidopsis allopolyploids.</title>
        <authorList>
            <person name="Chen Z."/>
        </authorList>
    </citation>
    <scope>NUCLEOTIDE SEQUENCE [LARGE SCALE GENOMIC DNA]</scope>
    <source>
        <strain evidence="3">As9502</strain>
        <tissue evidence="3">Leaf</tissue>
    </source>
</reference>
<dbReference type="InterPro" id="IPR000504">
    <property type="entry name" value="RRM_dom"/>
</dbReference>
<gene>
    <name evidence="3" type="ORF">ISN44_As11g003600</name>
</gene>
<evidence type="ECO:0000256" key="1">
    <source>
        <dbReference type="PROSITE-ProRule" id="PRU00176"/>
    </source>
</evidence>
<protein>
    <submittedName>
        <fullName evidence="3">RNA-binding domain superfamily</fullName>
    </submittedName>
</protein>
<evidence type="ECO:0000313" key="3">
    <source>
        <dbReference type="EMBL" id="KAG7554078.1"/>
    </source>
</evidence>